<comment type="similarity">
    <text evidence="2">Belongs to the HIBADH-related family. 3-hydroxyisobutyrate dehydrogenase subfamily.</text>
</comment>
<proteinExistence type="inferred from homology"/>
<organism evidence="12 13">
    <name type="scientific">Boothiomyces macroporosus</name>
    <dbReference type="NCBI Taxonomy" id="261099"/>
    <lineage>
        <taxon>Eukaryota</taxon>
        <taxon>Fungi</taxon>
        <taxon>Fungi incertae sedis</taxon>
        <taxon>Chytridiomycota</taxon>
        <taxon>Chytridiomycota incertae sedis</taxon>
        <taxon>Chytridiomycetes</taxon>
        <taxon>Rhizophydiales</taxon>
        <taxon>Terramycetaceae</taxon>
        <taxon>Boothiomyces</taxon>
    </lineage>
</organism>
<evidence type="ECO:0000256" key="2">
    <source>
        <dbReference type="ARBA" id="ARBA00006013"/>
    </source>
</evidence>
<dbReference type="InterPro" id="IPR029154">
    <property type="entry name" value="HIBADH-like_NADP-bd"/>
</dbReference>
<dbReference type="PANTHER" id="PTHR22981:SF7">
    <property type="entry name" value="3-HYDROXYISOBUTYRATE DEHYDROGENASE, MITOCHONDRIAL"/>
    <property type="match status" value="1"/>
</dbReference>
<dbReference type="InterPro" id="IPR002204">
    <property type="entry name" value="3-OH-isobutyrate_DH-rel_CS"/>
</dbReference>
<dbReference type="GO" id="GO:0050661">
    <property type="term" value="F:NADP binding"/>
    <property type="evidence" value="ECO:0007669"/>
    <property type="project" value="InterPro"/>
</dbReference>
<dbReference type="PIRSF" id="PIRSF000103">
    <property type="entry name" value="HIBADH"/>
    <property type="match status" value="1"/>
</dbReference>
<dbReference type="InterPro" id="IPR015815">
    <property type="entry name" value="HIBADH-related"/>
</dbReference>
<evidence type="ECO:0000256" key="1">
    <source>
        <dbReference type="ARBA" id="ARBA00005109"/>
    </source>
</evidence>
<dbReference type="InterPro" id="IPR011548">
    <property type="entry name" value="HIBADH"/>
</dbReference>
<evidence type="ECO:0000256" key="8">
    <source>
        <dbReference type="PIRSR" id="PIRSR000103-1"/>
    </source>
</evidence>
<accession>A0AAD5UIK3</accession>
<comment type="pathway">
    <text evidence="1 9">Amino-acid degradation; L-valine degradation.</text>
</comment>
<dbReference type="Pfam" id="PF03446">
    <property type="entry name" value="NAD_binding_2"/>
    <property type="match status" value="1"/>
</dbReference>
<dbReference type="EMBL" id="JADGKB010000020">
    <property type="protein sequence ID" value="KAJ3259191.1"/>
    <property type="molecule type" value="Genomic_DNA"/>
</dbReference>
<feature type="active site" evidence="8">
    <location>
        <position position="191"/>
    </location>
</feature>
<dbReference type="InterPro" id="IPR013328">
    <property type="entry name" value="6PGD_dom2"/>
</dbReference>
<dbReference type="Gene3D" id="3.40.50.720">
    <property type="entry name" value="NAD(P)-binding Rossmann-like Domain"/>
    <property type="match status" value="1"/>
</dbReference>
<evidence type="ECO:0000313" key="13">
    <source>
        <dbReference type="Proteomes" id="UP001210925"/>
    </source>
</evidence>
<evidence type="ECO:0000259" key="11">
    <source>
        <dbReference type="Pfam" id="PF14833"/>
    </source>
</evidence>
<dbReference type="InterPro" id="IPR036291">
    <property type="entry name" value="NAD(P)-bd_dom_sf"/>
</dbReference>
<sequence length="321" mass="34548">MRFAILRRCYSTDFKTKSVGFIGLGQMGYPMASNLFKKLGPSKFWVLDHSEPVALKFKQEHGNVHVATKASKIAEECSVIVTMLPASAHVRQVYLGENGLLSKLQPNALVIDSSTIDPSTSKEVSSILEKQGATMLDAPVSGGTLGAQAGTLTFMVGAKTPESFEQSKLILEHMGKNIVYCGLPGTGQVAKICNNMILGISMVAASEAMNLGVRMGMDPKLLASVINTSSGRCWSTELYNPCPGVLPNVPSSRDYTGGFGVSLMAKDMGLAVNAANETKSTTLLASVTHQIYNQVMTTPGYEKKDFSSVFKWLNNNAEKYQ</sequence>
<evidence type="ECO:0000256" key="7">
    <source>
        <dbReference type="ARBA" id="ARBA00049197"/>
    </source>
</evidence>
<evidence type="ECO:0000256" key="6">
    <source>
        <dbReference type="ARBA" id="ARBA00023027"/>
    </source>
</evidence>
<dbReference type="PROSITE" id="PS00895">
    <property type="entry name" value="3_HYDROXYISOBUT_DH"/>
    <property type="match status" value="1"/>
</dbReference>
<evidence type="ECO:0000259" key="10">
    <source>
        <dbReference type="Pfam" id="PF03446"/>
    </source>
</evidence>
<evidence type="ECO:0000256" key="4">
    <source>
        <dbReference type="ARBA" id="ARBA00022456"/>
    </source>
</evidence>
<keyword evidence="4 9" id="KW-0101">Branched-chain amino acid catabolism</keyword>
<comment type="catalytic activity">
    <reaction evidence="7 9">
        <text>3-hydroxy-2-methylpropanoate + NAD(+) = 2-methyl-3-oxopropanoate + NADH + H(+)</text>
        <dbReference type="Rhea" id="RHEA:17681"/>
        <dbReference type="ChEBI" id="CHEBI:11805"/>
        <dbReference type="ChEBI" id="CHEBI:15378"/>
        <dbReference type="ChEBI" id="CHEBI:57540"/>
        <dbReference type="ChEBI" id="CHEBI:57700"/>
        <dbReference type="ChEBI" id="CHEBI:57945"/>
        <dbReference type="EC" id="1.1.1.31"/>
    </reaction>
</comment>
<evidence type="ECO:0000313" key="12">
    <source>
        <dbReference type="EMBL" id="KAJ3259191.1"/>
    </source>
</evidence>
<feature type="domain" description="6-phosphogluconate dehydrogenase NADP-binding" evidence="10">
    <location>
        <begin position="19"/>
        <end position="182"/>
    </location>
</feature>
<dbReference type="Pfam" id="PF14833">
    <property type="entry name" value="NAD_binding_11"/>
    <property type="match status" value="1"/>
</dbReference>
<dbReference type="GO" id="GO:0006574">
    <property type="term" value="P:L-valine catabolic process"/>
    <property type="evidence" value="ECO:0007669"/>
    <property type="project" value="TreeGrafter"/>
</dbReference>
<dbReference type="NCBIfam" id="TIGR01692">
    <property type="entry name" value="HIBADH"/>
    <property type="match status" value="1"/>
</dbReference>
<dbReference type="SUPFAM" id="SSF48179">
    <property type="entry name" value="6-phosphogluconate dehydrogenase C-terminal domain-like"/>
    <property type="match status" value="1"/>
</dbReference>
<dbReference type="EC" id="1.1.1.31" evidence="3 9"/>
<evidence type="ECO:0000256" key="9">
    <source>
        <dbReference type="RuleBase" id="RU910714"/>
    </source>
</evidence>
<dbReference type="GO" id="GO:0005739">
    <property type="term" value="C:mitochondrion"/>
    <property type="evidence" value="ECO:0007669"/>
    <property type="project" value="TreeGrafter"/>
</dbReference>
<dbReference type="InterPro" id="IPR008927">
    <property type="entry name" value="6-PGluconate_DH-like_C_sf"/>
</dbReference>
<keyword evidence="5 9" id="KW-0560">Oxidoreductase</keyword>
<name>A0AAD5UIK3_9FUNG</name>
<dbReference type="PANTHER" id="PTHR22981">
    <property type="entry name" value="3-HYDROXYISOBUTYRATE DEHYDROGENASE-RELATED"/>
    <property type="match status" value="1"/>
</dbReference>
<dbReference type="FunFam" id="1.10.1040.10:FF:000006">
    <property type="entry name" value="3-hydroxyisobutyrate dehydrogenase"/>
    <property type="match status" value="1"/>
</dbReference>
<dbReference type="GO" id="GO:0051287">
    <property type="term" value="F:NAD binding"/>
    <property type="evidence" value="ECO:0007669"/>
    <property type="project" value="InterPro"/>
</dbReference>
<keyword evidence="6 9" id="KW-0520">NAD</keyword>
<dbReference type="AlphaFoldDB" id="A0AAD5UIK3"/>
<reference evidence="12" key="1">
    <citation type="submission" date="2020-05" db="EMBL/GenBank/DDBJ databases">
        <title>Phylogenomic resolution of chytrid fungi.</title>
        <authorList>
            <person name="Stajich J.E."/>
            <person name="Amses K."/>
            <person name="Simmons R."/>
            <person name="Seto K."/>
            <person name="Myers J."/>
            <person name="Bonds A."/>
            <person name="Quandt C.A."/>
            <person name="Barry K."/>
            <person name="Liu P."/>
            <person name="Grigoriev I."/>
            <person name="Longcore J.E."/>
            <person name="James T.Y."/>
        </authorList>
    </citation>
    <scope>NUCLEOTIDE SEQUENCE</scope>
    <source>
        <strain evidence="12">PLAUS21</strain>
    </source>
</reference>
<dbReference type="GO" id="GO:0008442">
    <property type="term" value="F:3-hydroxyisobutyrate dehydrogenase activity"/>
    <property type="evidence" value="ECO:0007669"/>
    <property type="project" value="UniProtKB-EC"/>
</dbReference>
<keyword evidence="13" id="KW-1185">Reference proteome</keyword>
<evidence type="ECO:0000256" key="3">
    <source>
        <dbReference type="ARBA" id="ARBA00012991"/>
    </source>
</evidence>
<evidence type="ECO:0000256" key="5">
    <source>
        <dbReference type="ARBA" id="ARBA00023002"/>
    </source>
</evidence>
<protein>
    <recommendedName>
        <fullName evidence="3 9">3-hydroxyisobutyrate dehydrogenase</fullName>
        <shortName evidence="9">HIBADH</shortName>
        <ecNumber evidence="3 9">1.1.1.31</ecNumber>
    </recommendedName>
</protein>
<gene>
    <name evidence="12" type="ORF">HK103_002838</name>
</gene>
<feature type="domain" description="3-hydroxyisobutyrate dehydrogenase-like NAD-binding" evidence="11">
    <location>
        <begin position="185"/>
        <end position="312"/>
    </location>
</feature>
<dbReference type="Gene3D" id="1.10.1040.10">
    <property type="entry name" value="N-(1-d-carboxylethyl)-l-norvaline Dehydrogenase, domain 2"/>
    <property type="match status" value="1"/>
</dbReference>
<dbReference type="SUPFAM" id="SSF51735">
    <property type="entry name" value="NAD(P)-binding Rossmann-fold domains"/>
    <property type="match status" value="1"/>
</dbReference>
<dbReference type="InterPro" id="IPR006115">
    <property type="entry name" value="6PGDH_NADP-bd"/>
</dbReference>
<comment type="caution">
    <text evidence="12">The sequence shown here is derived from an EMBL/GenBank/DDBJ whole genome shotgun (WGS) entry which is preliminary data.</text>
</comment>
<dbReference type="Proteomes" id="UP001210925">
    <property type="component" value="Unassembled WGS sequence"/>
</dbReference>